<accession>A0A916W688</accession>
<organism evidence="1 2">
    <name type="scientific">Edaphobacter acidisoli</name>
    <dbReference type="NCBI Taxonomy" id="2040573"/>
    <lineage>
        <taxon>Bacteria</taxon>
        <taxon>Pseudomonadati</taxon>
        <taxon>Acidobacteriota</taxon>
        <taxon>Terriglobia</taxon>
        <taxon>Terriglobales</taxon>
        <taxon>Acidobacteriaceae</taxon>
        <taxon>Edaphobacter</taxon>
    </lineage>
</organism>
<dbReference type="EMBL" id="BMJB01000001">
    <property type="protein sequence ID" value="GGA70472.1"/>
    <property type="molecule type" value="Genomic_DNA"/>
</dbReference>
<proteinExistence type="predicted"/>
<dbReference type="Proteomes" id="UP000648801">
    <property type="component" value="Unassembled WGS sequence"/>
</dbReference>
<name>A0A916W688_9BACT</name>
<evidence type="ECO:0000313" key="2">
    <source>
        <dbReference type="Proteomes" id="UP000648801"/>
    </source>
</evidence>
<sequence>MTIRLRPHHLLCMLTFVGEGYNPAFVQNFESAISRIAAGNETIEIVEGPDDLCAPLLTTPDCHCNNASVADRDRHATDALGDLLHLPIQPKTQIKLDQQMLDTMRKAFAAGQIRKACVGCQWSPLCDDIVSNCFQRTRLLNKDTAAATNRIHLRT</sequence>
<reference evidence="1" key="2">
    <citation type="submission" date="2020-09" db="EMBL/GenBank/DDBJ databases">
        <authorList>
            <person name="Sun Q."/>
            <person name="Zhou Y."/>
        </authorList>
    </citation>
    <scope>NUCLEOTIDE SEQUENCE</scope>
    <source>
        <strain evidence="1">CGMCC 1.15447</strain>
    </source>
</reference>
<evidence type="ECO:0000313" key="1">
    <source>
        <dbReference type="EMBL" id="GGA70472.1"/>
    </source>
</evidence>
<dbReference type="Pfam" id="PF06935">
    <property type="entry name" value="DUF1284"/>
    <property type="match status" value="1"/>
</dbReference>
<keyword evidence="2" id="KW-1185">Reference proteome</keyword>
<protein>
    <submittedName>
        <fullName evidence="1">(2Fe-2S) ferredoxin</fullName>
    </submittedName>
</protein>
<dbReference type="InterPro" id="IPR009702">
    <property type="entry name" value="DUF1284"/>
</dbReference>
<comment type="caution">
    <text evidence="1">The sequence shown here is derived from an EMBL/GenBank/DDBJ whole genome shotgun (WGS) entry which is preliminary data.</text>
</comment>
<dbReference type="RefSeq" id="WP_188759358.1">
    <property type="nucleotide sequence ID" value="NZ_BMJB01000001.1"/>
</dbReference>
<reference evidence="1" key="1">
    <citation type="journal article" date="2014" name="Int. J. Syst. Evol. Microbiol.">
        <title>Complete genome sequence of Corynebacterium casei LMG S-19264T (=DSM 44701T), isolated from a smear-ripened cheese.</title>
        <authorList>
            <consortium name="US DOE Joint Genome Institute (JGI-PGF)"/>
            <person name="Walter F."/>
            <person name="Albersmeier A."/>
            <person name="Kalinowski J."/>
            <person name="Ruckert C."/>
        </authorList>
    </citation>
    <scope>NUCLEOTIDE SEQUENCE</scope>
    <source>
        <strain evidence="1">CGMCC 1.15447</strain>
    </source>
</reference>
<dbReference type="AlphaFoldDB" id="A0A916W688"/>
<gene>
    <name evidence="1" type="ORF">GCM10011507_22550</name>
</gene>